<dbReference type="GO" id="GO:0000423">
    <property type="term" value="P:mitophagy"/>
    <property type="evidence" value="ECO:0007669"/>
    <property type="project" value="TreeGrafter"/>
</dbReference>
<dbReference type="Proteomes" id="UP000007879">
    <property type="component" value="Unassembled WGS sequence"/>
</dbReference>
<dbReference type="EnsemblMetazoa" id="XM_003384407.3">
    <property type="protein sequence ID" value="XP_003384455.1"/>
    <property type="gene ID" value="LOC100638204"/>
</dbReference>
<proteinExistence type="inferred from homology"/>
<dbReference type="OrthoDB" id="70161at2759"/>
<evidence type="ECO:0000256" key="4">
    <source>
        <dbReference type="RuleBase" id="RU361214"/>
    </source>
</evidence>
<dbReference type="InterPro" id="IPR018731">
    <property type="entry name" value="Atg13_N"/>
</dbReference>
<dbReference type="InterPro" id="IPR036570">
    <property type="entry name" value="HORMA_dom_sf"/>
</dbReference>
<name>A0A1X7VF25_AMPQE</name>
<feature type="domain" description="Autophagy-related protein 13 N-terminal" evidence="6">
    <location>
        <begin position="87"/>
        <end position="159"/>
    </location>
</feature>
<evidence type="ECO:0000256" key="5">
    <source>
        <dbReference type="SAM" id="MobiDB-lite"/>
    </source>
</evidence>
<dbReference type="EnsemblMetazoa" id="Aqu2.1.38626_001">
    <property type="protein sequence ID" value="Aqu2.1.38626_001"/>
    <property type="gene ID" value="Aqu2.1.38626"/>
</dbReference>
<evidence type="ECO:0000313" key="8">
    <source>
        <dbReference type="Proteomes" id="UP000007879"/>
    </source>
</evidence>
<evidence type="ECO:0000256" key="1">
    <source>
        <dbReference type="ARBA" id="ARBA00004329"/>
    </source>
</evidence>
<dbReference type="PANTHER" id="PTHR13430">
    <property type="match status" value="1"/>
</dbReference>
<sequence length="364" mass="41118">MATQDKREFDKYLKFLTQKAVQIIVQSREGYKLKTKSNSGSTEWFNLALPEKREVVSELKRKLETPLPSNHAPINIEITMETAEGDNFLVEVWHLSLDTSKRDITVSVTHSLYSRFSLLLRSLLAMTRVVPAYQLCRKNENLKFSYVISSGSQENEFEASRDVQRSVISEVLSPYGLVGVSIEYITTFTKPERPSSIGYDTVDAAMANSMEDDRLHPFYSHFSEEPQQDFTHQPFSKVLPKQMPDMAYTPSTEASLSLTHHHHHHHHHESERGGGIEGDIYRQSSDENSITINSTNQDSFIMLDLEKMKPAFAPDQHGPGDLFHLSSDPPFLDMFSDGTDINSACSYLDEHLSAVSSSHSTASP</sequence>
<dbReference type="AlphaFoldDB" id="A0A1X7VF25"/>
<evidence type="ECO:0000313" key="7">
    <source>
        <dbReference type="EnsemblMetazoa" id="Aqu2.1.38626_001"/>
    </source>
</evidence>
<dbReference type="GO" id="GO:0034727">
    <property type="term" value="P:piecemeal microautophagy of the nucleus"/>
    <property type="evidence" value="ECO:0007669"/>
    <property type="project" value="TreeGrafter"/>
</dbReference>
<reference evidence="8" key="1">
    <citation type="journal article" date="2010" name="Nature">
        <title>The Amphimedon queenslandica genome and the evolution of animal complexity.</title>
        <authorList>
            <person name="Srivastava M."/>
            <person name="Simakov O."/>
            <person name="Chapman J."/>
            <person name="Fahey B."/>
            <person name="Gauthier M.E."/>
            <person name="Mitros T."/>
            <person name="Richards G.S."/>
            <person name="Conaco C."/>
            <person name="Dacre M."/>
            <person name="Hellsten U."/>
            <person name="Larroux C."/>
            <person name="Putnam N.H."/>
            <person name="Stanke M."/>
            <person name="Adamska M."/>
            <person name="Darling A."/>
            <person name="Degnan S.M."/>
            <person name="Oakley T.H."/>
            <person name="Plachetzki D.C."/>
            <person name="Zhai Y."/>
            <person name="Adamski M."/>
            <person name="Calcino A."/>
            <person name="Cummins S.F."/>
            <person name="Goodstein D.M."/>
            <person name="Harris C."/>
            <person name="Jackson D.J."/>
            <person name="Leys S.P."/>
            <person name="Shu S."/>
            <person name="Woodcroft B.J."/>
            <person name="Vervoort M."/>
            <person name="Kosik K.S."/>
            <person name="Manning G."/>
            <person name="Degnan B.M."/>
            <person name="Rokhsar D.S."/>
        </authorList>
    </citation>
    <scope>NUCLEOTIDE SEQUENCE [LARGE SCALE GENOMIC DNA]</scope>
</reference>
<gene>
    <name evidence="7" type="primary">100638204</name>
</gene>
<evidence type="ECO:0000256" key="3">
    <source>
        <dbReference type="ARBA" id="ARBA00023006"/>
    </source>
</evidence>
<dbReference type="GO" id="GO:1990316">
    <property type="term" value="C:Atg1/ULK1 kinase complex"/>
    <property type="evidence" value="ECO:0007669"/>
    <property type="project" value="InterPro"/>
</dbReference>
<comment type="subcellular location">
    <subcellularLocation>
        <location evidence="1">Preautophagosomal structure</location>
    </subcellularLocation>
</comment>
<feature type="region of interest" description="Disordered" evidence="5">
    <location>
        <begin position="255"/>
        <end position="281"/>
    </location>
</feature>
<keyword evidence="3 4" id="KW-0072">Autophagy</keyword>
<dbReference type="InParanoid" id="A0A1X7VF25"/>
<dbReference type="PANTHER" id="PTHR13430:SF4">
    <property type="entry name" value="AUTOPHAGY-RELATED PROTEIN 13"/>
    <property type="match status" value="1"/>
</dbReference>
<evidence type="ECO:0000259" key="6">
    <source>
        <dbReference type="Pfam" id="PF10033"/>
    </source>
</evidence>
<organism evidence="7">
    <name type="scientific">Amphimedon queenslandica</name>
    <name type="common">Sponge</name>
    <dbReference type="NCBI Taxonomy" id="400682"/>
    <lineage>
        <taxon>Eukaryota</taxon>
        <taxon>Metazoa</taxon>
        <taxon>Porifera</taxon>
        <taxon>Demospongiae</taxon>
        <taxon>Heteroscleromorpha</taxon>
        <taxon>Haplosclerida</taxon>
        <taxon>Niphatidae</taxon>
        <taxon>Amphimedon</taxon>
    </lineage>
</organism>
<comment type="similarity">
    <text evidence="2 4">Belongs to the ATG13 family. Metazoan subfamily.</text>
</comment>
<dbReference type="GO" id="GO:0034497">
    <property type="term" value="P:protein localization to phagophore assembly site"/>
    <property type="evidence" value="ECO:0007669"/>
    <property type="project" value="TreeGrafter"/>
</dbReference>
<evidence type="ECO:0000256" key="2">
    <source>
        <dbReference type="ARBA" id="ARBA00007341"/>
    </source>
</evidence>
<dbReference type="InterPro" id="IPR040182">
    <property type="entry name" value="ATG13"/>
</dbReference>
<reference evidence="7" key="2">
    <citation type="submission" date="2017-05" db="UniProtKB">
        <authorList>
            <consortium name="EnsemblMetazoa"/>
        </authorList>
    </citation>
    <scope>IDENTIFICATION</scope>
</reference>
<protein>
    <recommendedName>
        <fullName evidence="4">Autophagy-related protein 13</fullName>
    </recommendedName>
</protein>
<dbReference type="GO" id="GO:0005829">
    <property type="term" value="C:cytosol"/>
    <property type="evidence" value="ECO:0007669"/>
    <property type="project" value="TreeGrafter"/>
</dbReference>
<dbReference type="Gene3D" id="3.30.900.10">
    <property type="entry name" value="HORMA domain"/>
    <property type="match status" value="1"/>
</dbReference>
<keyword evidence="8" id="KW-1185">Reference proteome</keyword>
<dbReference type="GO" id="GO:0000407">
    <property type="term" value="C:phagophore assembly site"/>
    <property type="evidence" value="ECO:0007669"/>
    <property type="project" value="UniProtKB-SubCell"/>
</dbReference>
<dbReference type="STRING" id="400682.A0A1X7VF25"/>
<dbReference type="Pfam" id="PF10033">
    <property type="entry name" value="ATG13"/>
    <property type="match status" value="1"/>
</dbReference>
<accession>A0A1X7VF25</accession>
<dbReference type="KEGG" id="aqu:100638204"/>
<dbReference type="eggNOG" id="KOG3874">
    <property type="taxonomic scope" value="Eukaryota"/>
</dbReference>